<keyword evidence="1" id="KW-0732">Signal</keyword>
<dbReference type="InterPro" id="IPR036378">
    <property type="entry name" value="FAS1_dom_sf"/>
</dbReference>
<feature type="domain" description="FAS1" evidence="2">
    <location>
        <begin position="182"/>
        <end position="317"/>
    </location>
</feature>
<comment type="caution">
    <text evidence="3">The sequence shown here is derived from an EMBL/GenBank/DDBJ whole genome shotgun (WGS) entry which is preliminary data.</text>
</comment>
<dbReference type="PROSITE" id="PS51257">
    <property type="entry name" value="PROKAR_LIPOPROTEIN"/>
    <property type="match status" value="1"/>
</dbReference>
<gene>
    <name evidence="3" type="ORF">QTP81_09125</name>
</gene>
<feature type="domain" description="FAS1" evidence="2">
    <location>
        <begin position="39"/>
        <end position="172"/>
    </location>
</feature>
<feature type="domain" description="FAS1" evidence="2">
    <location>
        <begin position="327"/>
        <end position="464"/>
    </location>
</feature>
<dbReference type="InterPro" id="IPR005297">
    <property type="entry name" value="Lipoprotein_repeat"/>
</dbReference>
<dbReference type="SMART" id="SM00554">
    <property type="entry name" value="FAS1"/>
    <property type="match status" value="4"/>
</dbReference>
<feature type="domain" description="FAS1" evidence="2">
    <location>
        <begin position="474"/>
        <end position="727"/>
    </location>
</feature>
<evidence type="ECO:0000259" key="2">
    <source>
        <dbReference type="PROSITE" id="PS50213"/>
    </source>
</evidence>
<dbReference type="Pfam" id="PF02469">
    <property type="entry name" value="Fasciclin"/>
    <property type="match status" value="5"/>
</dbReference>
<feature type="signal peptide" evidence="1">
    <location>
        <begin position="1"/>
        <end position="20"/>
    </location>
</feature>
<dbReference type="EMBL" id="JAUCBP010000007">
    <property type="protein sequence ID" value="MDM7860758.1"/>
    <property type="molecule type" value="Genomic_DNA"/>
</dbReference>
<keyword evidence="4" id="KW-1185">Reference proteome</keyword>
<dbReference type="RefSeq" id="WP_289365044.1">
    <property type="nucleotide sequence ID" value="NZ_JAUCBP010000007.1"/>
</dbReference>
<dbReference type="InterPro" id="IPR050904">
    <property type="entry name" value="Adhesion/Biosynth-related"/>
</dbReference>
<evidence type="ECO:0000313" key="3">
    <source>
        <dbReference type="EMBL" id="MDM7860758.1"/>
    </source>
</evidence>
<dbReference type="SUPFAM" id="SSF82153">
    <property type="entry name" value="FAS1 domain"/>
    <property type="match status" value="4"/>
</dbReference>
<dbReference type="Proteomes" id="UP001234343">
    <property type="component" value="Unassembled WGS sequence"/>
</dbReference>
<sequence>MHKLSLLVGAVSLLALSGCGSDSDDLPPPPTPPAPPPPPVTIVDVAVDNGSFTTLVAALTEAQLVDALSDPDASFTVFAPTDDAFALLGQDAIDDLLANQDQLTDVLTYHVIDGEVNAEAAIAAAGATVEMFNGDSVGLSFVNDTLFVNQATVTSTDIQTDNGIIHVIDAVLMPPAERGEPTANIVETAVAAGSFETLVAAVEAAGLADTLSDPNAEFTVFAPTDDAFAMLGQDTIDVLLDNPDVLEGILLQHVVPGTVNSITAFSLVGQSPETASGATIPVGLNADTDLLTFGGANIVTTDIYTTNGVIHVIDMVVVADVEVPAPPVSIVDVAVENGSFTTLVAALQATGLDTVLANTDEQFTVFAPTDAAFALLGQDAIDDLLMDTAALSNILQYHVISGATILQDAAVTVAQSNDSLVTMTNMQDAALSLSGSDLYVNASRVALADVMADNGVIHVVDQVILPPADRGEPTQNIAEVVVSNANFSTLLAALDIAGLDTTLADEMETFTVFAPTNAAFDKIEDMALDGLLADTDALTNVLLQHVIIGAEVNSLGAYAANGSNVDTAAMEDVSVAIVNFAQAENTDSTEVSYDAVNQRLVGGLGSDNPGFTLYTFDNDLGTGGSACVDGCATNWPPVIVTDGDVSSIPGLSVIERGDGSMQAAYQGRPLYFFANDTAAGDTNGQGVGDVWYTVDQPQVALQIQGSNVTTTDIYTTNGVIHVIDTVITETLE</sequence>
<dbReference type="Pfam" id="PF03640">
    <property type="entry name" value="Lipoprotein_15"/>
    <property type="match status" value="2"/>
</dbReference>
<dbReference type="Gene3D" id="2.30.180.10">
    <property type="entry name" value="FAS1 domain"/>
    <property type="match status" value="5"/>
</dbReference>
<name>A0ABT7SX39_9ALTE</name>
<reference evidence="3 4" key="1">
    <citation type="submission" date="2023-06" db="EMBL/GenBank/DDBJ databases">
        <title>Alteromonas sp. ASW11-36 isolated from intertidal sand.</title>
        <authorList>
            <person name="Li Y."/>
        </authorList>
    </citation>
    <scope>NUCLEOTIDE SEQUENCE [LARGE SCALE GENOMIC DNA]</scope>
    <source>
        <strain evidence="3 4">ASW11-36</strain>
    </source>
</reference>
<evidence type="ECO:0000313" key="4">
    <source>
        <dbReference type="Proteomes" id="UP001234343"/>
    </source>
</evidence>
<evidence type="ECO:0000256" key="1">
    <source>
        <dbReference type="SAM" id="SignalP"/>
    </source>
</evidence>
<dbReference type="PANTHER" id="PTHR10900:SF77">
    <property type="entry name" value="FI19380P1"/>
    <property type="match status" value="1"/>
</dbReference>
<dbReference type="InterPro" id="IPR000782">
    <property type="entry name" value="FAS1_domain"/>
</dbReference>
<dbReference type="PROSITE" id="PS50213">
    <property type="entry name" value="FAS1"/>
    <property type="match status" value="4"/>
</dbReference>
<accession>A0ABT7SX39</accession>
<protein>
    <submittedName>
        <fullName evidence="3">Fasciclin domain-containing protein</fullName>
    </submittedName>
</protein>
<proteinExistence type="predicted"/>
<dbReference type="PANTHER" id="PTHR10900">
    <property type="entry name" value="PERIOSTIN-RELATED"/>
    <property type="match status" value="1"/>
</dbReference>
<feature type="chain" id="PRO_5047099238" evidence="1">
    <location>
        <begin position="21"/>
        <end position="732"/>
    </location>
</feature>
<organism evidence="3 4">
    <name type="scientific">Alteromonas arenosi</name>
    <dbReference type="NCBI Taxonomy" id="3055817"/>
    <lineage>
        <taxon>Bacteria</taxon>
        <taxon>Pseudomonadati</taxon>
        <taxon>Pseudomonadota</taxon>
        <taxon>Gammaproteobacteria</taxon>
        <taxon>Alteromonadales</taxon>
        <taxon>Alteromonadaceae</taxon>
        <taxon>Alteromonas/Salinimonas group</taxon>
        <taxon>Alteromonas</taxon>
    </lineage>
</organism>